<gene>
    <name evidence="3" type="ORF">ACO22_06606</name>
</gene>
<feature type="compositionally biased region" description="Basic and acidic residues" evidence="1">
    <location>
        <begin position="700"/>
        <end position="715"/>
    </location>
</feature>
<feature type="region of interest" description="Disordered" evidence="1">
    <location>
        <begin position="680"/>
        <end position="799"/>
    </location>
</feature>
<name>A0A1D2J6Z7_PARBR</name>
<reference evidence="3 4" key="1">
    <citation type="submission" date="2016-06" db="EMBL/GenBank/DDBJ databases">
        <authorList>
            <person name="Kjaerup R.B."/>
            <person name="Dalgaard T.S."/>
            <person name="Juul-Madsen H.R."/>
        </authorList>
    </citation>
    <scope>NUCLEOTIDE SEQUENCE [LARGE SCALE GENOMIC DNA]</scope>
    <source>
        <strain evidence="3 4">Pb300</strain>
    </source>
</reference>
<feature type="compositionally biased region" description="Basic and acidic residues" evidence="1">
    <location>
        <begin position="747"/>
        <end position="764"/>
    </location>
</feature>
<protein>
    <recommendedName>
        <fullName evidence="5">Extracellular membrane protein CFEM domain-containing protein</fullName>
    </recommendedName>
</protein>
<accession>A0A1D2J6Z7</accession>
<dbReference type="EMBL" id="LZYO01000370">
    <property type="protein sequence ID" value="ODH14289.1"/>
    <property type="molecule type" value="Genomic_DNA"/>
</dbReference>
<keyword evidence="2" id="KW-0472">Membrane</keyword>
<evidence type="ECO:0000313" key="3">
    <source>
        <dbReference type="EMBL" id="ODH14289.1"/>
    </source>
</evidence>
<evidence type="ECO:0000256" key="1">
    <source>
        <dbReference type="SAM" id="MobiDB-lite"/>
    </source>
</evidence>
<feature type="region of interest" description="Disordered" evidence="1">
    <location>
        <begin position="361"/>
        <end position="385"/>
    </location>
</feature>
<dbReference type="VEuPathDB" id="FungiDB:PADG_04591"/>
<evidence type="ECO:0000313" key="4">
    <source>
        <dbReference type="Proteomes" id="UP000242814"/>
    </source>
</evidence>
<feature type="compositionally biased region" description="Low complexity" evidence="1">
    <location>
        <begin position="436"/>
        <end position="453"/>
    </location>
</feature>
<feature type="region of interest" description="Disordered" evidence="1">
    <location>
        <begin position="566"/>
        <end position="585"/>
    </location>
</feature>
<feature type="compositionally biased region" description="Polar residues" evidence="1">
    <location>
        <begin position="522"/>
        <end position="546"/>
    </location>
</feature>
<dbReference type="VEuPathDB" id="FungiDB:PABG_04223"/>
<feature type="compositionally biased region" description="Polar residues" evidence="1">
    <location>
        <begin position="459"/>
        <end position="469"/>
    </location>
</feature>
<keyword evidence="2" id="KW-0812">Transmembrane</keyword>
<proteinExistence type="predicted"/>
<dbReference type="Proteomes" id="UP000242814">
    <property type="component" value="Unassembled WGS sequence"/>
</dbReference>
<feature type="transmembrane region" description="Helical" evidence="2">
    <location>
        <begin position="223"/>
        <end position="246"/>
    </location>
</feature>
<dbReference type="AlphaFoldDB" id="A0A1D2J6Z7"/>
<organism evidence="3 4">
    <name type="scientific">Paracoccidioides brasiliensis</name>
    <dbReference type="NCBI Taxonomy" id="121759"/>
    <lineage>
        <taxon>Eukaryota</taxon>
        <taxon>Fungi</taxon>
        <taxon>Dikarya</taxon>
        <taxon>Ascomycota</taxon>
        <taxon>Pezizomycotina</taxon>
        <taxon>Eurotiomycetes</taxon>
        <taxon>Eurotiomycetidae</taxon>
        <taxon>Onygenales</taxon>
        <taxon>Ajellomycetaceae</taxon>
        <taxon>Paracoccidioides</taxon>
    </lineage>
</organism>
<sequence>MPRRSQRLLENVLRLAVAARNQFPQFCRAEGISPRAPDSITVNLVPICAQGCLSLFIQSNFPAANCANSRDLFCLCTRRSISGYTLGEGALRCVISSCLNPGSEDLRLYAICSGIRNAIPNTHTVITATALARHTSTATVMTTKLHSSSTHSNTSFKATRLTTSHTSVTTSSSLEIRTSLRTSQRPLPTTHLSSISTLAQPTAIPSEPPVPPNVAAPLNKGQVIGVSIAGAVSGSFLLALLILFILRRHRDKVLALKESGFEIGGQMSEPPRQDTLAGYRGDPTVRTPVGLYNEPVVHRLTLSNNIVQQSAAATTVNGLPLTNYQHSDDDDASLSTPKASKAPPRLSLLLPEKPNYEILSQHHPSTKSAGRRPDSSATVFEEEGEKDRRAFLAAKNGNGQQSQHSNNRYNYTAAYQTDSRRLGHGYPYPTCQNNGRQQQQQQQQRPRQRQQPPSLRLVTPSNGNNSQTLINLTSSAPLVYPYRRVEFGSSIHPIGLPSNGHSGGYSQDGFGAAAGRIRSPVEHQSSQNRRQANHRTSVSSITSFESVESDDGNRRNAATSLKRATLRLSPVREGPPFSDLNAYSNPTVRPLRYQTANRRSVRFNDIVQVQGGRSSNLPIGSRGDSSARLYQPYQYPYPYPDPGRSVAAKAIPKFPKFHQPLRPPVFPASQQQQQPLYSPYANNEQRNSGASSNSSLLSKRRGEAVADRMERELDVNKASPLRPNPLKAVENPIVETETPSPSLALKRQKELAQRQKQRQGLDETDKWEDDDKELSEQGAQKGTKLTPKRRGPDLYLNVE</sequence>
<evidence type="ECO:0008006" key="5">
    <source>
        <dbReference type="Google" id="ProtNLM"/>
    </source>
</evidence>
<evidence type="ECO:0000256" key="2">
    <source>
        <dbReference type="SAM" id="Phobius"/>
    </source>
</evidence>
<feature type="compositionally biased region" description="Low complexity" evidence="1">
    <location>
        <begin position="687"/>
        <end position="697"/>
    </location>
</feature>
<feature type="region of interest" description="Disordered" evidence="1">
    <location>
        <begin position="322"/>
        <end position="345"/>
    </location>
</feature>
<feature type="region of interest" description="Disordered" evidence="1">
    <location>
        <begin position="419"/>
        <end position="469"/>
    </location>
</feature>
<keyword evidence="2" id="KW-1133">Transmembrane helix</keyword>
<comment type="caution">
    <text evidence="3">The sequence shown here is derived from an EMBL/GenBank/DDBJ whole genome shotgun (WGS) entry which is preliminary data.</text>
</comment>
<feature type="region of interest" description="Disordered" evidence="1">
    <location>
        <begin position="517"/>
        <end position="556"/>
    </location>
</feature>